<dbReference type="OrthoDB" id="2311180at2759"/>
<comment type="caution">
    <text evidence="3">The sequence shown here is derived from an EMBL/GenBank/DDBJ whole genome shotgun (WGS) entry which is preliminary data.</text>
</comment>
<organism evidence="3 4">
    <name type="scientific">Rhizophagus clarus</name>
    <dbReference type="NCBI Taxonomy" id="94130"/>
    <lineage>
        <taxon>Eukaryota</taxon>
        <taxon>Fungi</taxon>
        <taxon>Fungi incertae sedis</taxon>
        <taxon>Mucoromycota</taxon>
        <taxon>Glomeromycotina</taxon>
        <taxon>Glomeromycetes</taxon>
        <taxon>Glomerales</taxon>
        <taxon>Glomeraceae</taxon>
        <taxon>Rhizophagus</taxon>
    </lineage>
</organism>
<evidence type="ECO:0000256" key="1">
    <source>
        <dbReference type="SAM" id="Phobius"/>
    </source>
</evidence>
<keyword evidence="1" id="KW-0472">Membrane</keyword>
<dbReference type="Gene3D" id="3.40.50.1010">
    <property type="entry name" value="5'-nuclease"/>
    <property type="match status" value="3"/>
</dbReference>
<dbReference type="EMBL" id="BLAL01000302">
    <property type="protein sequence ID" value="GET01773.1"/>
    <property type="molecule type" value="Genomic_DNA"/>
</dbReference>
<dbReference type="PANTHER" id="PTHR35458:SF8">
    <property type="entry name" value="SLR0650 PROTEIN"/>
    <property type="match status" value="1"/>
</dbReference>
<dbReference type="PANTHER" id="PTHR35458">
    <property type="entry name" value="SLR0755 PROTEIN"/>
    <property type="match status" value="1"/>
</dbReference>
<evidence type="ECO:0000313" key="3">
    <source>
        <dbReference type="EMBL" id="GET01773.1"/>
    </source>
</evidence>
<proteinExistence type="predicted"/>
<dbReference type="Pfam" id="PF01936">
    <property type="entry name" value="NYN"/>
    <property type="match status" value="3"/>
</dbReference>
<reference evidence="3" key="1">
    <citation type="submission" date="2019-10" db="EMBL/GenBank/DDBJ databases">
        <title>Conservation and host-specific expression of non-tandemly repeated heterogenous ribosome RNA gene in arbuscular mycorrhizal fungi.</title>
        <authorList>
            <person name="Maeda T."/>
            <person name="Kobayashi Y."/>
            <person name="Nakagawa T."/>
            <person name="Ezawa T."/>
            <person name="Yamaguchi K."/>
            <person name="Bino T."/>
            <person name="Nishimoto Y."/>
            <person name="Shigenobu S."/>
            <person name="Kawaguchi M."/>
        </authorList>
    </citation>
    <scope>NUCLEOTIDE SEQUENCE</scope>
    <source>
        <strain evidence="3">HR1</strain>
    </source>
</reference>
<keyword evidence="1" id="KW-1133">Transmembrane helix</keyword>
<dbReference type="AlphaFoldDB" id="A0A8H3M6R5"/>
<sequence>MSEPTTHATSNLVYIFIDYSNVTHEGSRELNIANDSFNVDLNRLVITVRNGRELGRVFIAGSTPQTAPTPYKDELSWQRAKDLGFDVKTFQRNASNKEKGVDVYLACNMMEIILTKTPGILVLVTGDSDFSTPINKAKEKKWGVEIWSWPKGMAKDFKSLPHVSLKDHHKSFAYVTKAYSTKSKYALKIGGDIIKSWRWKNEPIMEYFFTRNLLCQFYWIDATTAHLYFDKKLQLKEASDWWLSKDHPNMFIEELGRDIKNDRMPRETQDKKFAEIVTELPQQTANEPLVDQLFNGGMIVSIKDQIFLVTSFLHPYWQFFTFDFFFFFCFVYFFIKSVRAGLFQSWILSSNRFHLTRLKIIRRNGRTSRPWYICLFCFYPCAASELVYIFIDYSNVTHEGSRELNIANDNFNVDLNRLVITVCNGRKLGGVYIAGSTPQTAPTPLKDELSWKRAEHHGFNVKTFPRNASNKEKKVDSRLTCDIMLTIRKNPGILVLVAGDSDYSVPLEEAQRENWEVEIWFWPKGKSKHFSNFPYTSLNFHYKSFVYITGSKTRGWLTKKYPMLLKEQGKASKSAKMPQNKKITEDITDLPKQNTSDPLDDQYVFVDLSEIGHLLGKSVRAKFSHPCKLQKLTKMASQKMPATSELVYVFIDHSNVINEGPRFRKLKLTTDFFNIDHNRLVITVCNGRRLGGVYIAGSHPPSEDELWERAKDLGFNFNIHPKKEKEKEKKVDAQLVCDMTEIILDKTPGILVLVSGDSDFTVPLYKAKEKNWRVEVWSWSRAMANDLMEFPYAYLDPHADSFVYITEPDSKRSKHSLEITGMSWRWKNEPIMECYRALNLLCQFCWLDDTTAHLYFDDESDLKKAEMWLSKSYPDLLVDSDPFLIVDLTKSIMLNK</sequence>
<feature type="domain" description="NYN" evidence="2">
    <location>
        <begin position="387"/>
        <end position="530"/>
    </location>
</feature>
<dbReference type="GO" id="GO:0004540">
    <property type="term" value="F:RNA nuclease activity"/>
    <property type="evidence" value="ECO:0007669"/>
    <property type="project" value="InterPro"/>
</dbReference>
<accession>A0A8H3M6R5</accession>
<evidence type="ECO:0000313" key="4">
    <source>
        <dbReference type="Proteomes" id="UP000615446"/>
    </source>
</evidence>
<protein>
    <submittedName>
        <fullName evidence="3">NYN domain-containing protein</fullName>
    </submittedName>
</protein>
<feature type="transmembrane region" description="Helical" evidence="1">
    <location>
        <begin position="316"/>
        <end position="335"/>
    </location>
</feature>
<feature type="domain" description="NYN" evidence="2">
    <location>
        <begin position="13"/>
        <end position="158"/>
    </location>
</feature>
<dbReference type="InterPro" id="IPR047140">
    <property type="entry name" value="LabA"/>
</dbReference>
<feature type="domain" description="NYN" evidence="2">
    <location>
        <begin position="647"/>
        <end position="784"/>
    </location>
</feature>
<feature type="transmembrane region" description="Helical" evidence="1">
    <location>
        <begin position="371"/>
        <end position="391"/>
    </location>
</feature>
<keyword evidence="1" id="KW-0812">Transmembrane</keyword>
<dbReference type="InterPro" id="IPR021139">
    <property type="entry name" value="NYN"/>
</dbReference>
<name>A0A8H3M6R5_9GLOM</name>
<dbReference type="Proteomes" id="UP000615446">
    <property type="component" value="Unassembled WGS sequence"/>
</dbReference>
<gene>
    <name evidence="3" type="ORF">RCL2_002817100</name>
</gene>
<evidence type="ECO:0000259" key="2">
    <source>
        <dbReference type="Pfam" id="PF01936"/>
    </source>
</evidence>